<keyword evidence="5" id="KW-1185">Reference proteome</keyword>
<evidence type="ECO:0000313" key="4">
    <source>
        <dbReference type="EMBL" id="MBE1556803.1"/>
    </source>
</evidence>
<comment type="caution">
    <text evidence="4">The sequence shown here is derived from an EMBL/GenBank/DDBJ whole genome shotgun (WGS) entry which is preliminary data.</text>
</comment>
<feature type="compositionally biased region" description="Basic and acidic residues" evidence="1">
    <location>
        <begin position="36"/>
        <end position="48"/>
    </location>
</feature>
<keyword evidence="2" id="KW-0472">Membrane</keyword>
<organism evidence="4 5">
    <name type="scientific">Sporosarcina limicola</name>
    <dbReference type="NCBI Taxonomy" id="34101"/>
    <lineage>
        <taxon>Bacteria</taxon>
        <taxon>Bacillati</taxon>
        <taxon>Bacillota</taxon>
        <taxon>Bacilli</taxon>
        <taxon>Bacillales</taxon>
        <taxon>Caryophanaceae</taxon>
        <taxon>Sporosarcina</taxon>
    </lineage>
</organism>
<dbReference type="EMBL" id="JADBEL010000036">
    <property type="protein sequence ID" value="MBE1556803.1"/>
    <property type="molecule type" value="Genomic_DNA"/>
</dbReference>
<feature type="transmembrane region" description="Helical" evidence="2">
    <location>
        <begin position="74"/>
        <end position="93"/>
    </location>
</feature>
<gene>
    <name evidence="4" type="ORF">H4683_003929</name>
</gene>
<proteinExistence type="predicted"/>
<feature type="region of interest" description="Disordered" evidence="1">
    <location>
        <begin position="29"/>
        <end position="48"/>
    </location>
</feature>
<dbReference type="AlphaFoldDB" id="A0A927R650"/>
<sequence>MFNSKSNHPAYLVGSGGWLLFSIGIQSNHRNNGSCRSREKYTKEEKEMPVDVRQSLDRTYDSIRTQSKKKKNRFIWKRITAAACALLITGAVLTNEQVRASINDFFSFGDRGIERAVSEGFSQENNSTATDQNINITLKQSFADANKIGMSFQLEFEDSKTFDNDVIKVAMHYRLKNGDGEYIQEFISDTKPLKGKGGYISGLRENNPMLDIKTGIVQYDVVLEFNKGNIPNLEDAVVEIESIILFLDYDARELIKEFGERYDSPVTIIDGKWDLAVANQDESKPVSTIEYVMDDPLSIIQVASAMAKPTSFNLNFSVDQVFEDESPFVFTMKVIDEEGNEYESDGFTIETRDNQTHISTNFPISSYNNSEKLRFIIEDIGEVELLKK</sequence>
<dbReference type="Pfam" id="PF13786">
    <property type="entry name" value="DUF4179"/>
    <property type="match status" value="1"/>
</dbReference>
<name>A0A927R650_9BACL</name>
<reference evidence="4" key="1">
    <citation type="submission" date="2020-10" db="EMBL/GenBank/DDBJ databases">
        <title>Genomic Encyclopedia of Type Strains, Phase IV (KMG-IV): sequencing the most valuable type-strain genomes for metagenomic binning, comparative biology and taxonomic classification.</title>
        <authorList>
            <person name="Goeker M."/>
        </authorList>
    </citation>
    <scope>NUCLEOTIDE SEQUENCE</scope>
    <source>
        <strain evidence="4">DSM 13886</strain>
    </source>
</reference>
<feature type="domain" description="DUF4179" evidence="3">
    <location>
        <begin position="71"/>
        <end position="155"/>
    </location>
</feature>
<dbReference type="Gene3D" id="2.60.40.1630">
    <property type="entry name" value="bacillus anthracis domain"/>
    <property type="match status" value="1"/>
</dbReference>
<evidence type="ECO:0000313" key="5">
    <source>
        <dbReference type="Proteomes" id="UP000658225"/>
    </source>
</evidence>
<evidence type="ECO:0000256" key="1">
    <source>
        <dbReference type="SAM" id="MobiDB-lite"/>
    </source>
</evidence>
<dbReference type="Proteomes" id="UP000658225">
    <property type="component" value="Unassembled WGS sequence"/>
</dbReference>
<dbReference type="InterPro" id="IPR025436">
    <property type="entry name" value="DUF4179"/>
</dbReference>
<keyword evidence="2" id="KW-1133">Transmembrane helix</keyword>
<protein>
    <recommendedName>
        <fullName evidence="3">DUF4179 domain-containing protein</fullName>
    </recommendedName>
</protein>
<dbReference type="RefSeq" id="WP_225942230.1">
    <property type="nucleotide sequence ID" value="NZ_JADBEL010000036.1"/>
</dbReference>
<keyword evidence="2" id="KW-0812">Transmembrane</keyword>
<evidence type="ECO:0000259" key="3">
    <source>
        <dbReference type="Pfam" id="PF13786"/>
    </source>
</evidence>
<evidence type="ECO:0000256" key="2">
    <source>
        <dbReference type="SAM" id="Phobius"/>
    </source>
</evidence>
<accession>A0A927R650</accession>